<keyword evidence="1" id="KW-0732">Signal</keyword>
<dbReference type="EMBL" id="DS999411">
    <property type="protein sequence ID" value="EED36177.1"/>
    <property type="molecule type" value="Genomic_DNA"/>
</dbReference>
<name>B8KTW1_9GAMM</name>
<dbReference type="STRING" id="565045.NOR51B_2125"/>
<sequence length="226" mass="24406">MKTHNAKHTLTPLVLSAAVAASSAVMADTPYTKPDGSFVSIGGTVTSPTADTFVLDYGDGTILVEMDDWDRYGDAYGLLDGDRVTVYGRIDDDFFEMAKIEAGSVYVENLNTFFYADSDDEEGSVMPSASWTTAAPVVVSGFTLRGEVTEVDTEDQEFVVQTGTDEITVQTDQLGYNPTDNHGFQRVDEGDWVSVSGSIDYQLFDGQVLSASRITTLIDNAPAENS</sequence>
<dbReference type="InterPro" id="IPR036700">
    <property type="entry name" value="BOBF_sf"/>
</dbReference>
<dbReference type="Proteomes" id="UP000004699">
    <property type="component" value="Unassembled WGS sequence"/>
</dbReference>
<dbReference type="HOGENOM" id="CLU_1223499_0_0_6"/>
<proteinExistence type="predicted"/>
<organism evidence="2 3">
    <name type="scientific">Luminiphilus syltensis NOR5-1B</name>
    <dbReference type="NCBI Taxonomy" id="565045"/>
    <lineage>
        <taxon>Bacteria</taxon>
        <taxon>Pseudomonadati</taxon>
        <taxon>Pseudomonadota</taxon>
        <taxon>Gammaproteobacteria</taxon>
        <taxon>Cellvibrionales</taxon>
        <taxon>Halieaceae</taxon>
        <taxon>Luminiphilus</taxon>
    </lineage>
</organism>
<accession>B8KTW1</accession>
<dbReference type="RefSeq" id="WP_009020921.1">
    <property type="nucleotide sequence ID" value="NZ_DS999411.1"/>
</dbReference>
<feature type="signal peptide" evidence="1">
    <location>
        <begin position="1"/>
        <end position="27"/>
    </location>
</feature>
<dbReference type="OrthoDB" id="8482074at2"/>
<evidence type="ECO:0000313" key="3">
    <source>
        <dbReference type="Proteomes" id="UP000004699"/>
    </source>
</evidence>
<evidence type="ECO:0000313" key="2">
    <source>
        <dbReference type="EMBL" id="EED36177.1"/>
    </source>
</evidence>
<reference evidence="3" key="1">
    <citation type="journal article" date="2013" name="BMC Microbiol.">
        <title>Taxonomy and evolution of bacteriochlorophyll a-containing members of the OM60/NOR5 clade of marine gammaproteobacteria: description of Luminiphilus syltensis gen. nov., sp. nov., reclassification of Haliea rubra as Pseudohaliea rubra gen. nov., comb. nov., and emendation of Chromatocurvus halotolerans.</title>
        <authorList>
            <person name="Spring S."/>
            <person name="Riedel T."/>
            <person name="Sproer C."/>
            <person name="Yan S."/>
            <person name="Harder J."/>
            <person name="Fuchs B.M."/>
        </authorList>
    </citation>
    <scope>NUCLEOTIDE SEQUENCE [LARGE SCALE GENOMIC DNA]</scope>
    <source>
        <strain evidence="3">NOR51-B</strain>
    </source>
</reference>
<keyword evidence="3" id="KW-1185">Reference proteome</keyword>
<dbReference type="Gene3D" id="2.40.50.200">
    <property type="entry name" value="Bacterial OB-fold"/>
    <property type="match status" value="1"/>
</dbReference>
<protein>
    <submittedName>
        <fullName evidence="2">OB-fold nucleic acid binding domain protein</fullName>
    </submittedName>
</protein>
<gene>
    <name evidence="2" type="ORF">NOR51B_2125</name>
</gene>
<feature type="chain" id="PRO_5002873551" evidence="1">
    <location>
        <begin position="28"/>
        <end position="226"/>
    </location>
</feature>
<dbReference type="eggNOG" id="ENOG5032BUY">
    <property type="taxonomic scope" value="Bacteria"/>
</dbReference>
<dbReference type="SUPFAM" id="SSF101756">
    <property type="entry name" value="Hypothetical protein YgiW"/>
    <property type="match status" value="1"/>
</dbReference>
<evidence type="ECO:0000256" key="1">
    <source>
        <dbReference type="SAM" id="SignalP"/>
    </source>
</evidence>
<dbReference type="AlphaFoldDB" id="B8KTW1"/>